<dbReference type="PROSITE" id="PS50921">
    <property type="entry name" value="ANTAR"/>
    <property type="match status" value="1"/>
</dbReference>
<dbReference type="GO" id="GO:0016301">
    <property type="term" value="F:kinase activity"/>
    <property type="evidence" value="ECO:0007669"/>
    <property type="project" value="UniProtKB-KW"/>
</dbReference>
<evidence type="ECO:0000256" key="2">
    <source>
        <dbReference type="ARBA" id="ARBA00022777"/>
    </source>
</evidence>
<evidence type="ECO:0000256" key="1">
    <source>
        <dbReference type="ARBA" id="ARBA00022679"/>
    </source>
</evidence>
<evidence type="ECO:0000256" key="3">
    <source>
        <dbReference type="ARBA" id="ARBA00023015"/>
    </source>
</evidence>
<evidence type="ECO:0000313" key="7">
    <source>
        <dbReference type="Proteomes" id="UP000008914"/>
    </source>
</evidence>
<dbReference type="RefSeq" id="WP_013491139.1">
    <property type="nucleotide sequence ID" value="NC_014830.1"/>
</dbReference>
<proteinExistence type="predicted"/>
<dbReference type="KEGG" id="ica:Intca_0261"/>
<gene>
    <name evidence="6" type="ordered locus">Intca_0261</name>
</gene>
<accession>E6S6T1</accession>
<dbReference type="InterPro" id="IPR036388">
    <property type="entry name" value="WH-like_DNA-bd_sf"/>
</dbReference>
<dbReference type="GO" id="GO:0003723">
    <property type="term" value="F:RNA binding"/>
    <property type="evidence" value="ECO:0007669"/>
    <property type="project" value="InterPro"/>
</dbReference>
<dbReference type="InterPro" id="IPR003018">
    <property type="entry name" value="GAF"/>
</dbReference>
<reference evidence="6 7" key="1">
    <citation type="journal article" date="2010" name="Stand. Genomic Sci.">
        <title>Complete genome sequence of Intrasporangium calvum type strain (7 KIP).</title>
        <authorList>
            <person name="Del Rio T.G."/>
            <person name="Chertkov O."/>
            <person name="Yasawong M."/>
            <person name="Lucas S."/>
            <person name="Deshpande S."/>
            <person name="Cheng J.F."/>
            <person name="Detter C."/>
            <person name="Tapia R."/>
            <person name="Han C."/>
            <person name="Goodwin L."/>
            <person name="Pitluck S."/>
            <person name="Liolios K."/>
            <person name="Ivanova N."/>
            <person name="Mavromatis K."/>
            <person name="Pati A."/>
            <person name="Chen A."/>
            <person name="Palaniappan K."/>
            <person name="Land M."/>
            <person name="Hauser L."/>
            <person name="Chang Y.J."/>
            <person name="Jeffries C.D."/>
            <person name="Rohde M."/>
            <person name="Pukall R."/>
            <person name="Sikorski J."/>
            <person name="Goker M."/>
            <person name="Woyke T."/>
            <person name="Bristow J."/>
            <person name="Eisen J.A."/>
            <person name="Markowitz V."/>
            <person name="Hugenholtz P."/>
            <person name="Kyrpides N.C."/>
            <person name="Klenk H.P."/>
            <person name="Lapidus A."/>
        </authorList>
    </citation>
    <scope>NUCLEOTIDE SEQUENCE [LARGE SCALE GENOMIC DNA]</scope>
    <source>
        <strain evidence="7">ATCC 23552 / DSM 43043 / JCM 3097 / NBRC 12989 / 7 KIP</strain>
    </source>
</reference>
<feature type="domain" description="ANTAR" evidence="5">
    <location>
        <begin position="168"/>
        <end position="229"/>
    </location>
</feature>
<keyword evidence="2" id="KW-0418">Kinase</keyword>
<dbReference type="Pfam" id="PF13185">
    <property type="entry name" value="GAF_2"/>
    <property type="match status" value="1"/>
</dbReference>
<evidence type="ECO:0000259" key="5">
    <source>
        <dbReference type="PROSITE" id="PS50921"/>
    </source>
</evidence>
<dbReference type="Proteomes" id="UP000008914">
    <property type="component" value="Chromosome"/>
</dbReference>
<dbReference type="HOGENOM" id="CLU_074354_2_0_11"/>
<dbReference type="InterPro" id="IPR012074">
    <property type="entry name" value="GAF_ANTAR"/>
</dbReference>
<dbReference type="SUPFAM" id="SSF52172">
    <property type="entry name" value="CheY-like"/>
    <property type="match status" value="1"/>
</dbReference>
<dbReference type="eggNOG" id="COG2203">
    <property type="taxonomic scope" value="Bacteria"/>
</dbReference>
<dbReference type="EMBL" id="CP002343">
    <property type="protein sequence ID" value="ADU46817.1"/>
    <property type="molecule type" value="Genomic_DNA"/>
</dbReference>
<dbReference type="SUPFAM" id="SSF55781">
    <property type="entry name" value="GAF domain-like"/>
    <property type="match status" value="1"/>
</dbReference>
<dbReference type="SMART" id="SM00065">
    <property type="entry name" value="GAF"/>
    <property type="match status" value="1"/>
</dbReference>
<dbReference type="SMART" id="SM01012">
    <property type="entry name" value="ANTAR"/>
    <property type="match status" value="1"/>
</dbReference>
<keyword evidence="1" id="KW-0808">Transferase</keyword>
<keyword evidence="7" id="KW-1185">Reference proteome</keyword>
<dbReference type="OrthoDB" id="3688893at2"/>
<dbReference type="Gene3D" id="1.10.10.10">
    <property type="entry name" value="Winged helix-like DNA-binding domain superfamily/Winged helix DNA-binding domain"/>
    <property type="match status" value="1"/>
</dbReference>
<dbReference type="Gene3D" id="3.30.450.40">
    <property type="match status" value="1"/>
</dbReference>
<dbReference type="PIRSF" id="PIRSF036625">
    <property type="entry name" value="GAF_ANTAR"/>
    <property type="match status" value="1"/>
</dbReference>
<name>E6S6T1_INTC7</name>
<keyword evidence="3" id="KW-0805">Transcription regulation</keyword>
<protein>
    <submittedName>
        <fullName evidence="6">ANTAR domain protein</fullName>
    </submittedName>
</protein>
<evidence type="ECO:0000256" key="4">
    <source>
        <dbReference type="ARBA" id="ARBA00023163"/>
    </source>
</evidence>
<dbReference type="InterPro" id="IPR029016">
    <property type="entry name" value="GAF-like_dom_sf"/>
</dbReference>
<dbReference type="InterPro" id="IPR005561">
    <property type="entry name" value="ANTAR"/>
</dbReference>
<keyword evidence="4" id="KW-0804">Transcription</keyword>
<evidence type="ECO:0000313" key="6">
    <source>
        <dbReference type="EMBL" id="ADU46817.1"/>
    </source>
</evidence>
<dbReference type="Pfam" id="PF03861">
    <property type="entry name" value="ANTAR"/>
    <property type="match status" value="1"/>
</dbReference>
<dbReference type="AlphaFoldDB" id="E6S6T1"/>
<dbReference type="InterPro" id="IPR011006">
    <property type="entry name" value="CheY-like_superfamily"/>
</dbReference>
<sequence>MSEHLPADQGTRDVFVRLSALIYAGADEADVYQTIVDAARRLVDGCERASIMLKRRDRFVTAASTDDIARLADQIEREVREGPCYDAVLDEAYQHDTDLTSGTSPWPRFTERVLAETPVRSAIGYRLFLDGDKVGALNLFADEPGALTERSADQGAVLASFASVALMAVRAREEAATLRLGLQSNREIGKAVGLLMAAHHMGSEQAFGVLRRTSQELNMKLTQVAEEVVRGQEQQFGSTSSDGQG</sequence>
<dbReference type="STRING" id="710696.Intca_0261"/>
<organism evidence="6 7">
    <name type="scientific">Intrasporangium calvum (strain ATCC 23552 / DSM 43043 / JCM 3097 / NBRC 12989 / NCIMB 10167 / NRRL B-3866 / 7 KIP)</name>
    <dbReference type="NCBI Taxonomy" id="710696"/>
    <lineage>
        <taxon>Bacteria</taxon>
        <taxon>Bacillati</taxon>
        <taxon>Actinomycetota</taxon>
        <taxon>Actinomycetes</taxon>
        <taxon>Micrococcales</taxon>
        <taxon>Intrasporangiaceae</taxon>
        <taxon>Intrasporangium</taxon>
    </lineage>
</organism>